<keyword evidence="3" id="KW-1185">Reference proteome</keyword>
<proteinExistence type="predicted"/>
<feature type="region of interest" description="Disordered" evidence="1">
    <location>
        <begin position="1"/>
        <end position="79"/>
    </location>
</feature>
<feature type="compositionally biased region" description="Basic and acidic residues" evidence="1">
    <location>
        <begin position="38"/>
        <end position="65"/>
    </location>
</feature>
<evidence type="ECO:0000313" key="2">
    <source>
        <dbReference type="EMBL" id="CAB1416570.1"/>
    </source>
</evidence>
<feature type="compositionally biased region" description="Basic and acidic residues" evidence="1">
    <location>
        <begin position="9"/>
        <end position="30"/>
    </location>
</feature>
<protein>
    <submittedName>
        <fullName evidence="2">Uncharacterized protein</fullName>
    </submittedName>
</protein>
<dbReference type="Proteomes" id="UP001153269">
    <property type="component" value="Unassembled WGS sequence"/>
</dbReference>
<gene>
    <name evidence="2" type="ORF">PLEPLA_LOCUS4361</name>
</gene>
<sequence length="101" mass="11421">METGGGSAVDRRGAFRVGETKSKERNKREWEEDEGVDLEGRPRPGCREMEEREEAECQRAPEAPERGQVVTGGAMNDRDWPNLFQERMDISMNESGAQAHL</sequence>
<accession>A0A9N7TP50</accession>
<reference evidence="2" key="1">
    <citation type="submission" date="2020-03" db="EMBL/GenBank/DDBJ databases">
        <authorList>
            <person name="Weist P."/>
        </authorList>
    </citation>
    <scope>NUCLEOTIDE SEQUENCE</scope>
</reference>
<dbReference type="EMBL" id="CADEAL010000217">
    <property type="protein sequence ID" value="CAB1416570.1"/>
    <property type="molecule type" value="Genomic_DNA"/>
</dbReference>
<name>A0A9N7TP50_PLEPL</name>
<comment type="caution">
    <text evidence="2">The sequence shown here is derived from an EMBL/GenBank/DDBJ whole genome shotgun (WGS) entry which is preliminary data.</text>
</comment>
<evidence type="ECO:0000313" key="3">
    <source>
        <dbReference type="Proteomes" id="UP001153269"/>
    </source>
</evidence>
<organism evidence="2 3">
    <name type="scientific">Pleuronectes platessa</name>
    <name type="common">European plaice</name>
    <dbReference type="NCBI Taxonomy" id="8262"/>
    <lineage>
        <taxon>Eukaryota</taxon>
        <taxon>Metazoa</taxon>
        <taxon>Chordata</taxon>
        <taxon>Craniata</taxon>
        <taxon>Vertebrata</taxon>
        <taxon>Euteleostomi</taxon>
        <taxon>Actinopterygii</taxon>
        <taxon>Neopterygii</taxon>
        <taxon>Teleostei</taxon>
        <taxon>Neoteleostei</taxon>
        <taxon>Acanthomorphata</taxon>
        <taxon>Carangaria</taxon>
        <taxon>Pleuronectiformes</taxon>
        <taxon>Pleuronectoidei</taxon>
        <taxon>Pleuronectidae</taxon>
        <taxon>Pleuronectes</taxon>
    </lineage>
</organism>
<dbReference type="AlphaFoldDB" id="A0A9N7TP50"/>
<evidence type="ECO:0000256" key="1">
    <source>
        <dbReference type="SAM" id="MobiDB-lite"/>
    </source>
</evidence>